<dbReference type="InterPro" id="IPR000835">
    <property type="entry name" value="HTH_MarR-typ"/>
</dbReference>
<dbReference type="PROSITE" id="PS50995">
    <property type="entry name" value="HTH_MARR_2"/>
    <property type="match status" value="1"/>
</dbReference>
<dbReference type="GO" id="GO:0005737">
    <property type="term" value="C:cytoplasm"/>
    <property type="evidence" value="ECO:0007669"/>
    <property type="project" value="UniProtKB-SubCell"/>
</dbReference>
<protein>
    <submittedName>
        <fullName evidence="3">Transcriptional regulator, MarR family</fullName>
    </submittedName>
</protein>
<dbReference type="Pfam" id="PF01047">
    <property type="entry name" value="MarR"/>
    <property type="match status" value="1"/>
</dbReference>
<dbReference type="AlphaFoldDB" id="A0A1W2BSB3"/>
<reference evidence="3 4" key="1">
    <citation type="submission" date="2017-04" db="EMBL/GenBank/DDBJ databases">
        <authorList>
            <person name="Afonso C.L."/>
            <person name="Miller P.J."/>
            <person name="Scott M.A."/>
            <person name="Spackman E."/>
            <person name="Goraichik I."/>
            <person name="Dimitrov K.M."/>
            <person name="Suarez D.L."/>
            <person name="Swayne D.E."/>
        </authorList>
    </citation>
    <scope>NUCLEOTIDE SEQUENCE [LARGE SCALE GENOMIC DNA]</scope>
    <source>
        <strain evidence="3 4">CGMCC 1.10972</strain>
    </source>
</reference>
<accession>A0A1W2BSB3</accession>
<dbReference type="InterPro" id="IPR036390">
    <property type="entry name" value="WH_DNA-bd_sf"/>
</dbReference>
<dbReference type="GO" id="GO:0006950">
    <property type="term" value="P:response to stress"/>
    <property type="evidence" value="ECO:0007669"/>
    <property type="project" value="TreeGrafter"/>
</dbReference>
<dbReference type="Gene3D" id="1.10.10.10">
    <property type="entry name" value="Winged helix-like DNA-binding domain superfamily/Winged helix DNA-binding domain"/>
    <property type="match status" value="1"/>
</dbReference>
<dbReference type="PANTHER" id="PTHR33164:SF5">
    <property type="entry name" value="ORGANIC HYDROPEROXIDE RESISTANCE TRANSCRIPTIONAL REGULATOR"/>
    <property type="match status" value="1"/>
</dbReference>
<comment type="subcellular location">
    <subcellularLocation>
        <location evidence="1">Cytoplasm</location>
    </subcellularLocation>
</comment>
<dbReference type="GO" id="GO:0003700">
    <property type="term" value="F:DNA-binding transcription factor activity"/>
    <property type="evidence" value="ECO:0007669"/>
    <property type="project" value="InterPro"/>
</dbReference>
<dbReference type="InterPro" id="IPR039422">
    <property type="entry name" value="MarR/SlyA-like"/>
</dbReference>
<evidence type="ECO:0000259" key="2">
    <source>
        <dbReference type="PROSITE" id="PS50995"/>
    </source>
</evidence>
<sequence length="175" mass="19451">MTKDLGADSRESELPELDSSMERAGLDDSLCFALYHAANAIIRVYRPLLAKFDLTYPQFLVMMVLWDHGALSVSEIAGRLDLAANAITPLIDRLEAIGYVERAAHERDRRVSVIGLTDKGSELEREASLIQQAVGCRIPLDDQKFRLLLQDLKLIADDLSDKGILTPRRSKLASS</sequence>
<dbReference type="STRING" id="937218.SAMN06297251_107103"/>
<organism evidence="3 4">
    <name type="scientific">Fulvimarina manganoxydans</name>
    <dbReference type="NCBI Taxonomy" id="937218"/>
    <lineage>
        <taxon>Bacteria</taxon>
        <taxon>Pseudomonadati</taxon>
        <taxon>Pseudomonadota</taxon>
        <taxon>Alphaproteobacteria</taxon>
        <taxon>Hyphomicrobiales</taxon>
        <taxon>Aurantimonadaceae</taxon>
        <taxon>Fulvimarina</taxon>
    </lineage>
</organism>
<evidence type="ECO:0000313" key="3">
    <source>
        <dbReference type="EMBL" id="SMC75779.1"/>
    </source>
</evidence>
<keyword evidence="4" id="KW-1185">Reference proteome</keyword>
<dbReference type="SMART" id="SM00347">
    <property type="entry name" value="HTH_MARR"/>
    <property type="match status" value="1"/>
</dbReference>
<proteinExistence type="predicted"/>
<dbReference type="EMBL" id="FWXR01000007">
    <property type="protein sequence ID" value="SMC75779.1"/>
    <property type="molecule type" value="Genomic_DNA"/>
</dbReference>
<gene>
    <name evidence="3" type="ORF">SAMN06297251_107103</name>
</gene>
<evidence type="ECO:0000313" key="4">
    <source>
        <dbReference type="Proteomes" id="UP000192656"/>
    </source>
</evidence>
<name>A0A1W2BSB3_9HYPH</name>
<dbReference type="InterPro" id="IPR036388">
    <property type="entry name" value="WH-like_DNA-bd_sf"/>
</dbReference>
<dbReference type="SUPFAM" id="SSF46785">
    <property type="entry name" value="Winged helix' DNA-binding domain"/>
    <property type="match status" value="1"/>
</dbReference>
<feature type="domain" description="HTH marR-type" evidence="2">
    <location>
        <begin position="27"/>
        <end position="157"/>
    </location>
</feature>
<dbReference type="PANTHER" id="PTHR33164">
    <property type="entry name" value="TRANSCRIPTIONAL REGULATOR, MARR FAMILY"/>
    <property type="match status" value="1"/>
</dbReference>
<dbReference type="Proteomes" id="UP000192656">
    <property type="component" value="Unassembled WGS sequence"/>
</dbReference>
<evidence type="ECO:0000256" key="1">
    <source>
        <dbReference type="ARBA" id="ARBA00004496"/>
    </source>
</evidence>
<dbReference type="PRINTS" id="PR00598">
    <property type="entry name" value="HTHMARR"/>
</dbReference>